<organism evidence="1 2">
    <name type="scientific">Caballeronia arationis</name>
    <dbReference type="NCBI Taxonomy" id="1777142"/>
    <lineage>
        <taxon>Bacteria</taxon>
        <taxon>Pseudomonadati</taxon>
        <taxon>Pseudomonadota</taxon>
        <taxon>Betaproteobacteria</taxon>
        <taxon>Burkholderiales</taxon>
        <taxon>Burkholderiaceae</taxon>
        <taxon>Caballeronia</taxon>
    </lineage>
</organism>
<dbReference type="EMBL" id="OCSU01000001">
    <property type="protein sequence ID" value="SOE55933.1"/>
    <property type="molecule type" value="Genomic_DNA"/>
</dbReference>
<accession>A0A7Z7I2P6</accession>
<dbReference type="AlphaFoldDB" id="A0A7Z7I2P6"/>
<protein>
    <submittedName>
        <fullName evidence="1">Uncharacterized protein</fullName>
    </submittedName>
</protein>
<proteinExistence type="predicted"/>
<gene>
    <name evidence="1" type="ORF">SAMN05446927_1124</name>
</gene>
<keyword evidence="2" id="KW-1185">Reference proteome</keyword>
<dbReference type="Proteomes" id="UP000219522">
    <property type="component" value="Unassembled WGS sequence"/>
</dbReference>
<evidence type="ECO:0000313" key="2">
    <source>
        <dbReference type="Proteomes" id="UP000219522"/>
    </source>
</evidence>
<sequence length="66" mass="7446">MFYPKSVSKKTGGAADFVADSRFAYSGVAGEHSVHDTQIKRLRHLNFFQHVRPASRLSFCFTEVVI</sequence>
<reference evidence="1 2" key="1">
    <citation type="submission" date="2017-09" db="EMBL/GenBank/DDBJ databases">
        <authorList>
            <person name="Varghese N."/>
            <person name="Submissions S."/>
        </authorList>
    </citation>
    <scope>NUCLEOTIDE SEQUENCE [LARGE SCALE GENOMIC DNA]</scope>
    <source>
        <strain evidence="1 2">OK806</strain>
    </source>
</reference>
<name>A0A7Z7I2P6_9BURK</name>
<evidence type="ECO:0000313" key="1">
    <source>
        <dbReference type="EMBL" id="SOE55933.1"/>
    </source>
</evidence>
<comment type="caution">
    <text evidence="1">The sequence shown here is derived from an EMBL/GenBank/DDBJ whole genome shotgun (WGS) entry which is preliminary data.</text>
</comment>